<dbReference type="Proteomes" id="UP001281147">
    <property type="component" value="Unassembled WGS sequence"/>
</dbReference>
<evidence type="ECO:0000313" key="2">
    <source>
        <dbReference type="Proteomes" id="UP001281147"/>
    </source>
</evidence>
<name>A0ACC3NMC4_9PEZI</name>
<proteinExistence type="predicted"/>
<gene>
    <name evidence="1" type="ORF">LTR37_004770</name>
</gene>
<comment type="caution">
    <text evidence="1">The sequence shown here is derived from an EMBL/GenBank/DDBJ whole genome shotgun (WGS) entry which is preliminary data.</text>
</comment>
<sequence length="193" mass="21569">MAPKQSPLKALRKQSAAQRKMTSVIAGSAYNKLSHSNAELRFGKRRRSEDDDSEAVLYPEPVRKKVKKIARRKPTKTKLDVAEEPKEPTIEKWLPAGGETLQGDDGRDANHLSLTLAIARVSTWRLENFTEGLKALIEHHAVFEEITTDELLYGGESVTDVSVRFRSELVAETVKEKVDGAIVEGRKLQVAYT</sequence>
<accession>A0ACC3NMC4</accession>
<protein>
    <submittedName>
        <fullName evidence="1">Uncharacterized protein</fullName>
    </submittedName>
</protein>
<evidence type="ECO:0000313" key="1">
    <source>
        <dbReference type="EMBL" id="KAK3718854.1"/>
    </source>
</evidence>
<organism evidence="1 2">
    <name type="scientific">Vermiconidia calcicola</name>
    <dbReference type="NCBI Taxonomy" id="1690605"/>
    <lineage>
        <taxon>Eukaryota</taxon>
        <taxon>Fungi</taxon>
        <taxon>Dikarya</taxon>
        <taxon>Ascomycota</taxon>
        <taxon>Pezizomycotina</taxon>
        <taxon>Dothideomycetes</taxon>
        <taxon>Dothideomycetidae</taxon>
        <taxon>Mycosphaerellales</taxon>
        <taxon>Extremaceae</taxon>
        <taxon>Vermiconidia</taxon>
    </lineage>
</organism>
<reference evidence="1" key="1">
    <citation type="submission" date="2023-07" db="EMBL/GenBank/DDBJ databases">
        <title>Black Yeasts Isolated from many extreme environments.</title>
        <authorList>
            <person name="Coleine C."/>
            <person name="Stajich J.E."/>
            <person name="Selbmann L."/>
        </authorList>
    </citation>
    <scope>NUCLEOTIDE SEQUENCE</scope>
    <source>
        <strain evidence="1">CCFEE 5714</strain>
    </source>
</reference>
<dbReference type="EMBL" id="JAUTXU010000029">
    <property type="protein sequence ID" value="KAK3718854.1"/>
    <property type="molecule type" value="Genomic_DNA"/>
</dbReference>
<keyword evidence="2" id="KW-1185">Reference proteome</keyword>